<evidence type="ECO:0000313" key="4">
    <source>
        <dbReference type="Proteomes" id="UP000219947"/>
    </source>
</evidence>
<dbReference type="RefSeq" id="WP_098043021.1">
    <property type="nucleotide sequence ID" value="NZ_PDEV01000004.1"/>
</dbReference>
<evidence type="ECO:0000256" key="2">
    <source>
        <dbReference type="SAM" id="Phobius"/>
    </source>
</evidence>
<evidence type="ECO:0000313" key="3">
    <source>
        <dbReference type="EMBL" id="PEN15772.1"/>
    </source>
</evidence>
<dbReference type="Proteomes" id="UP000219947">
    <property type="component" value="Unassembled WGS sequence"/>
</dbReference>
<sequence>MAHEPVENVSGNNSDIQSMGRGAEHHVAHPALSAGYPAQGQPGVLAYAVPQNPYTVGSAAYGMPGTFGYSGALSTGPDNSEIRKYASIYLVRLGGVGALLALYAMGIISGINDTFDSCRGALNQDECLARERIVVAPGYILVIFIAAFMICNIFGWLAVKNNRHYLMVRVINIIGIVLSALGTMGGALVLLIAVGSMATWGHNGGRGALVALLATVAPAVDLAFSIVFVVYASRMKRGIYSPKNTYQP</sequence>
<organism evidence="3 4">
    <name type="scientific">Rothia dentocariosa</name>
    <dbReference type="NCBI Taxonomy" id="2047"/>
    <lineage>
        <taxon>Bacteria</taxon>
        <taxon>Bacillati</taxon>
        <taxon>Actinomycetota</taxon>
        <taxon>Actinomycetes</taxon>
        <taxon>Micrococcales</taxon>
        <taxon>Micrococcaceae</taxon>
        <taxon>Rothia</taxon>
    </lineage>
</organism>
<accession>A0A2A8D480</accession>
<protein>
    <submittedName>
        <fullName evidence="3">Uncharacterized protein</fullName>
    </submittedName>
</protein>
<dbReference type="AlphaFoldDB" id="A0A2A8D480"/>
<reference evidence="3" key="1">
    <citation type="submission" date="2017-10" db="EMBL/GenBank/DDBJ databases">
        <title>Kefir isolates.</title>
        <authorList>
            <person name="Kim Y."/>
            <person name="Blasche S."/>
        </authorList>
    </citation>
    <scope>NUCLEOTIDE SEQUENCE [LARGE SCALE GENOMIC DNA]</scope>
    <source>
        <strain evidence="3">OG2-2</strain>
    </source>
</reference>
<dbReference type="EMBL" id="PDEV01000004">
    <property type="protein sequence ID" value="PEN15772.1"/>
    <property type="molecule type" value="Genomic_DNA"/>
</dbReference>
<gene>
    <name evidence="3" type="ORF">CRM92_09215</name>
</gene>
<evidence type="ECO:0000256" key="1">
    <source>
        <dbReference type="SAM" id="MobiDB-lite"/>
    </source>
</evidence>
<keyword evidence="4" id="KW-1185">Reference proteome</keyword>
<feature type="transmembrane region" description="Helical" evidence="2">
    <location>
        <begin position="89"/>
        <end position="111"/>
    </location>
</feature>
<keyword evidence="2" id="KW-0472">Membrane</keyword>
<feature type="transmembrane region" description="Helical" evidence="2">
    <location>
        <begin position="138"/>
        <end position="159"/>
    </location>
</feature>
<feature type="transmembrane region" description="Helical" evidence="2">
    <location>
        <begin position="207"/>
        <end position="231"/>
    </location>
</feature>
<feature type="transmembrane region" description="Helical" evidence="2">
    <location>
        <begin position="171"/>
        <end position="195"/>
    </location>
</feature>
<feature type="region of interest" description="Disordered" evidence="1">
    <location>
        <begin position="1"/>
        <end position="22"/>
    </location>
</feature>
<keyword evidence="2" id="KW-1133">Transmembrane helix</keyword>
<name>A0A2A8D480_9MICC</name>
<keyword evidence="2" id="KW-0812">Transmembrane</keyword>
<proteinExistence type="predicted"/>
<comment type="caution">
    <text evidence="3">The sequence shown here is derived from an EMBL/GenBank/DDBJ whole genome shotgun (WGS) entry which is preliminary data.</text>
</comment>